<dbReference type="CDD" id="cd07951">
    <property type="entry name" value="ED_3B_N_AMMECR1"/>
    <property type="match status" value="1"/>
</dbReference>
<dbReference type="KEGG" id="ami:Amir_1441"/>
<sequence length="243" mass="24955">MGNVKTMISRVAVVPHPPLLVPELVGGAVAETEPVRAACLAGARELASRSAEWVAVGVAPGPVRELSRAGGTFGGFGVDVRIALSDDATGEVDPDLPLPALVAGWLRERVGARSVRVVLVPPDLPADECAALGAELASAPEGALLVLGDGSHRHGERAVGRPDERAAGFDGSVRAALAGADPAALAALDPELARELGAQGRAAWQVLAGVPGPWRCARSWFDAPFGVGYHLAVWERGLWDTGA</sequence>
<proteinExistence type="predicted"/>
<evidence type="ECO:0008006" key="3">
    <source>
        <dbReference type="Google" id="ProtNLM"/>
    </source>
</evidence>
<name>C6WAC5_ACTMD</name>
<reference evidence="1 2" key="1">
    <citation type="journal article" date="2009" name="Stand. Genomic Sci.">
        <title>Complete genome sequence of Actinosynnema mirum type strain (101).</title>
        <authorList>
            <person name="Land M."/>
            <person name="Lapidus A."/>
            <person name="Mayilraj S."/>
            <person name="Chen F."/>
            <person name="Copeland A."/>
            <person name="Del Rio T.G."/>
            <person name="Nolan M."/>
            <person name="Lucas S."/>
            <person name="Tice H."/>
            <person name="Cheng J.F."/>
            <person name="Chertkov O."/>
            <person name="Bruce D."/>
            <person name="Goodwin L."/>
            <person name="Pitluck S."/>
            <person name="Rohde M."/>
            <person name="Goker M."/>
            <person name="Pati A."/>
            <person name="Ivanova N."/>
            <person name="Mavromatis K."/>
            <person name="Chen A."/>
            <person name="Palaniappan K."/>
            <person name="Hauser L."/>
            <person name="Chang Y.J."/>
            <person name="Jeffries C.C."/>
            <person name="Brettin T."/>
            <person name="Detter J.C."/>
            <person name="Han C."/>
            <person name="Chain P."/>
            <person name="Tindall B.J."/>
            <person name="Bristow J."/>
            <person name="Eisen J.A."/>
            <person name="Markowitz V."/>
            <person name="Hugenholtz P."/>
            <person name="Kyrpides N.C."/>
            <person name="Klenk H.P."/>
        </authorList>
    </citation>
    <scope>NUCLEOTIDE SEQUENCE [LARGE SCALE GENOMIC DNA]</scope>
    <source>
        <strain evidence="2">ATCC 29888 / DSM 43827 / JCM 3225 / NBRC 14064 / NCIMB 13271 / NRRL B-12336 / IMRU 3971 / 101</strain>
    </source>
</reference>
<evidence type="ECO:0000313" key="1">
    <source>
        <dbReference type="EMBL" id="ACU35392.1"/>
    </source>
</evidence>
<dbReference type="HOGENOM" id="CLU_090899_0_0_11"/>
<protein>
    <recommendedName>
        <fullName evidence="3">Aromatic ring-opening dioxygenase LigB</fullName>
    </recommendedName>
</protein>
<dbReference type="Gene3D" id="3.40.830.10">
    <property type="entry name" value="LigB-like"/>
    <property type="match status" value="1"/>
</dbReference>
<dbReference type="Proteomes" id="UP000002213">
    <property type="component" value="Chromosome"/>
</dbReference>
<evidence type="ECO:0000313" key="2">
    <source>
        <dbReference type="Proteomes" id="UP000002213"/>
    </source>
</evidence>
<accession>C6WAC5</accession>
<dbReference type="eggNOG" id="COG3885">
    <property type="taxonomic scope" value="Bacteria"/>
</dbReference>
<dbReference type="AlphaFoldDB" id="C6WAC5"/>
<dbReference type="SUPFAM" id="SSF53213">
    <property type="entry name" value="LigB-like"/>
    <property type="match status" value="1"/>
</dbReference>
<dbReference type="STRING" id="446462.Amir_1441"/>
<organism evidence="1 2">
    <name type="scientific">Actinosynnema mirum (strain ATCC 29888 / DSM 43827 / JCM 3225 / NBRC 14064 / NCIMB 13271 / NRRL B-12336 / IMRU 3971 / 101)</name>
    <dbReference type="NCBI Taxonomy" id="446462"/>
    <lineage>
        <taxon>Bacteria</taxon>
        <taxon>Bacillati</taxon>
        <taxon>Actinomycetota</taxon>
        <taxon>Actinomycetes</taxon>
        <taxon>Pseudonocardiales</taxon>
        <taxon>Pseudonocardiaceae</taxon>
        <taxon>Actinosynnema</taxon>
    </lineage>
</organism>
<keyword evidence="2" id="KW-1185">Reference proteome</keyword>
<gene>
    <name evidence="1" type="ordered locus">Amir_1441</name>
</gene>
<dbReference type="EMBL" id="CP001630">
    <property type="protein sequence ID" value="ACU35392.1"/>
    <property type="molecule type" value="Genomic_DNA"/>
</dbReference>